<keyword evidence="1" id="KW-0472">Membrane</keyword>
<feature type="transmembrane region" description="Helical" evidence="1">
    <location>
        <begin position="12"/>
        <end position="33"/>
    </location>
</feature>
<keyword evidence="3" id="KW-1185">Reference proteome</keyword>
<dbReference type="EMBL" id="CP002273">
    <property type="protein sequence ID" value="ADO38645.1"/>
    <property type="molecule type" value="Genomic_DNA"/>
</dbReference>
<dbReference type="AlphaFoldDB" id="E3GPR6"/>
<name>E3GPR6_9FIRM</name>
<dbReference type="Proteomes" id="UP000006873">
    <property type="component" value="Chromosome"/>
</dbReference>
<proteinExistence type="predicted"/>
<reference evidence="2 3" key="2">
    <citation type="journal article" date="2011" name="J. Bacteriol.">
        <title>Complete genome sequence of a carbon monoxide-utilizing acetogen, Eubacterium limosum KIST612.</title>
        <authorList>
            <person name="Roh H."/>
            <person name="Ko H.J."/>
            <person name="Kim D."/>
            <person name="Choi D.G."/>
            <person name="Park S."/>
            <person name="Kim S."/>
            <person name="Chang I.S."/>
            <person name="Choi I.G."/>
        </authorList>
    </citation>
    <scope>NUCLEOTIDE SEQUENCE [LARGE SCALE GENOMIC DNA]</scope>
    <source>
        <strain evidence="2 3">KIST612</strain>
    </source>
</reference>
<sequence>MHKKYAVYLWKVLKMAVLSHFYFGIDLALYKIAIHFAEAYC</sequence>
<dbReference type="KEGG" id="elm:ELI_3689"/>
<keyword evidence="1" id="KW-1133">Transmembrane helix</keyword>
<accession>E3GPR6</accession>
<evidence type="ECO:0000256" key="1">
    <source>
        <dbReference type="SAM" id="Phobius"/>
    </source>
</evidence>
<reference key="1">
    <citation type="submission" date="2010-09" db="EMBL/GenBank/DDBJ databases">
        <authorList>
            <person name="Roh H."/>
            <person name="Ko H.-J."/>
            <person name="Kim D."/>
            <person name="Choi D.G."/>
            <person name="Park S."/>
            <person name="Kim S."/>
            <person name="Kim K.H."/>
            <person name="Chang I.S."/>
            <person name="Choi I.-G."/>
        </authorList>
    </citation>
    <scope>NUCLEOTIDE SEQUENCE</scope>
    <source>
        <strain>KIST612</strain>
    </source>
</reference>
<dbReference type="HOGENOM" id="CLU_3270223_0_0_9"/>
<evidence type="ECO:0000313" key="2">
    <source>
        <dbReference type="EMBL" id="ADO38645.1"/>
    </source>
</evidence>
<keyword evidence="1" id="KW-0812">Transmembrane</keyword>
<gene>
    <name evidence="2" type="ordered locus">ELI_3689</name>
</gene>
<organism evidence="2 3">
    <name type="scientific">Eubacterium callanderi</name>
    <dbReference type="NCBI Taxonomy" id="53442"/>
    <lineage>
        <taxon>Bacteria</taxon>
        <taxon>Bacillati</taxon>
        <taxon>Bacillota</taxon>
        <taxon>Clostridia</taxon>
        <taxon>Eubacteriales</taxon>
        <taxon>Eubacteriaceae</taxon>
        <taxon>Eubacterium</taxon>
    </lineage>
</organism>
<evidence type="ECO:0000313" key="3">
    <source>
        <dbReference type="Proteomes" id="UP000006873"/>
    </source>
</evidence>
<protein>
    <submittedName>
        <fullName evidence="2">Uncharacterized protein</fullName>
    </submittedName>
</protein>